<evidence type="ECO:0000313" key="4">
    <source>
        <dbReference type="EMBL" id="GLD74840.1"/>
    </source>
</evidence>
<gene>
    <name evidence="4" type="ORF">AKAME5_002617200</name>
</gene>
<feature type="region of interest" description="Disordered" evidence="1">
    <location>
        <begin position="55"/>
        <end position="75"/>
    </location>
</feature>
<organism evidence="4 5">
    <name type="scientific">Lates japonicus</name>
    <name type="common">Japanese lates</name>
    <dbReference type="NCBI Taxonomy" id="270547"/>
    <lineage>
        <taxon>Eukaryota</taxon>
        <taxon>Metazoa</taxon>
        <taxon>Chordata</taxon>
        <taxon>Craniata</taxon>
        <taxon>Vertebrata</taxon>
        <taxon>Euteleostomi</taxon>
        <taxon>Actinopterygii</taxon>
        <taxon>Neopterygii</taxon>
        <taxon>Teleostei</taxon>
        <taxon>Neoteleostei</taxon>
        <taxon>Acanthomorphata</taxon>
        <taxon>Carangaria</taxon>
        <taxon>Carangaria incertae sedis</taxon>
        <taxon>Centropomidae</taxon>
        <taxon>Lates</taxon>
    </lineage>
</organism>
<feature type="non-terminal residue" evidence="4">
    <location>
        <position position="1"/>
    </location>
</feature>
<evidence type="ECO:0000259" key="3">
    <source>
        <dbReference type="Pfam" id="PF24871"/>
    </source>
</evidence>
<sequence>VCIVHLHYFHEPFLQLTDLKTVVDTHNSTITRLVHSDGSLVDLSVGRAPQLLLEEEKRGGQREREEETEEKRIKEEEEEEEYPCVVFGLVAVVAVDCGAPWRLQVNSELSWFHFISPLMLLLLYHTVASLWRNQLIDSDRVQGGERVESAVSCDIITATSNLSDEVSADITAERRRELWRRADDQPECRDVLLSSTNDSPSDSFAPPTQSTVLGLDVYSMPPYSLSQSDTLETCIFEGDGWEEEEKEEEEGEVEGEVRGEEGGVSAASMAFSFLLKQSYICALISMMAWSITYVSWLTCVLLLWSCVLWMMRERRHYTLMSSPWLVAYSNLLVILQYVYSFPSIQEVPGLFPRKDDPCRELASKLLCLLTFWLLLRQALTEKRDRQTHTHLSTITVHMEEDQRADQDQHQKKKKEDVSYKEVLLLGGGGGGVQMEALVAVVTRMFVKYWIYVCGTMFFFVSFEGKIVLYKVIYMVMFLCCVALYQ</sequence>
<evidence type="ECO:0000256" key="2">
    <source>
        <dbReference type="SAM" id="Phobius"/>
    </source>
</evidence>
<name>A0AAD3NN43_LATJO</name>
<dbReference type="InterPro" id="IPR056769">
    <property type="entry name" value="Piezo_TM1-24"/>
</dbReference>
<feature type="domain" description="Piezo TM1-24" evidence="3">
    <location>
        <begin position="84"/>
        <end position="485"/>
    </location>
</feature>
<protein>
    <submittedName>
        <fullName evidence="4">Piezo-type mechanosensitive ion channel component 2-like protein</fullName>
    </submittedName>
</protein>
<dbReference type="InterPro" id="IPR027272">
    <property type="entry name" value="Piezo"/>
</dbReference>
<dbReference type="PANTHER" id="PTHR47049:SF6">
    <property type="entry name" value="PIEZO-TYPE MECHANOSENSITIVE ION CHANNEL COMPONENT"/>
    <property type="match status" value="1"/>
</dbReference>
<dbReference type="PANTHER" id="PTHR47049">
    <property type="entry name" value="PIEZO-TYPE MECHANOSENSITIVE ION CHANNEL HOMOLOG"/>
    <property type="match status" value="1"/>
</dbReference>
<dbReference type="AlphaFoldDB" id="A0AAD3NN43"/>
<evidence type="ECO:0000313" key="5">
    <source>
        <dbReference type="Proteomes" id="UP001279410"/>
    </source>
</evidence>
<dbReference type="GO" id="GO:0016020">
    <property type="term" value="C:membrane"/>
    <property type="evidence" value="ECO:0007669"/>
    <property type="project" value="InterPro"/>
</dbReference>
<dbReference type="Proteomes" id="UP001279410">
    <property type="component" value="Unassembled WGS sequence"/>
</dbReference>
<reference evidence="4" key="1">
    <citation type="submission" date="2022-08" db="EMBL/GenBank/DDBJ databases">
        <title>Genome sequencing of akame (Lates japonicus).</title>
        <authorList>
            <person name="Hashiguchi Y."/>
            <person name="Takahashi H."/>
        </authorList>
    </citation>
    <scope>NUCLEOTIDE SEQUENCE</scope>
    <source>
        <strain evidence="4">Kochi</strain>
    </source>
</reference>
<feature type="transmembrane region" description="Helical" evidence="2">
    <location>
        <begin position="466"/>
        <end position="484"/>
    </location>
</feature>
<comment type="caution">
    <text evidence="4">The sequence shown here is derived from an EMBL/GenBank/DDBJ whole genome shotgun (WGS) entry which is preliminary data.</text>
</comment>
<keyword evidence="5" id="KW-1185">Reference proteome</keyword>
<evidence type="ECO:0000256" key="1">
    <source>
        <dbReference type="SAM" id="MobiDB-lite"/>
    </source>
</evidence>
<keyword evidence="2" id="KW-0472">Membrane</keyword>
<accession>A0AAD3NN43</accession>
<feature type="non-terminal residue" evidence="4">
    <location>
        <position position="485"/>
    </location>
</feature>
<dbReference type="EMBL" id="BRZM01002529">
    <property type="protein sequence ID" value="GLD74840.1"/>
    <property type="molecule type" value="Genomic_DNA"/>
</dbReference>
<feature type="transmembrane region" description="Helical" evidence="2">
    <location>
        <begin position="293"/>
        <end position="311"/>
    </location>
</feature>
<dbReference type="Pfam" id="PF24871">
    <property type="entry name" value="Piezo_TM1-24"/>
    <property type="match status" value="1"/>
</dbReference>
<keyword evidence="2" id="KW-1133">Transmembrane helix</keyword>
<proteinExistence type="predicted"/>
<keyword evidence="2" id="KW-0812">Transmembrane</keyword>
<dbReference type="GO" id="GO:0008381">
    <property type="term" value="F:mechanosensitive monoatomic ion channel activity"/>
    <property type="evidence" value="ECO:0007669"/>
    <property type="project" value="InterPro"/>
</dbReference>